<sequence length="97" mass="11367">MTKPRMPIFSVIPSAAGNRPFHLLGGKQLMQEHYFSAFLHQFPDFYRRPGLKPGRIQMKRDARKAPAGLRASLYNIVFSKRKELTTNARYLPFRRQF</sequence>
<evidence type="ECO:0000313" key="1">
    <source>
        <dbReference type="EMBL" id="MST71215.1"/>
    </source>
</evidence>
<comment type="caution">
    <text evidence="1">The sequence shown here is derived from an EMBL/GenBank/DDBJ whole genome shotgun (WGS) entry which is preliminary data.</text>
</comment>
<dbReference type="Proteomes" id="UP000469424">
    <property type="component" value="Unassembled WGS sequence"/>
</dbReference>
<accession>A0A6N7XMD2</accession>
<evidence type="ECO:0000313" key="2">
    <source>
        <dbReference type="Proteomes" id="UP000469424"/>
    </source>
</evidence>
<keyword evidence="2" id="KW-1185">Reference proteome</keyword>
<organism evidence="1 2">
    <name type="scientific">Mogibacterium kristiansenii</name>
    <dbReference type="NCBI Taxonomy" id="2606708"/>
    <lineage>
        <taxon>Bacteria</taxon>
        <taxon>Bacillati</taxon>
        <taxon>Bacillota</taxon>
        <taxon>Clostridia</taxon>
        <taxon>Peptostreptococcales</taxon>
        <taxon>Anaerovoracaceae</taxon>
        <taxon>Mogibacterium</taxon>
    </lineage>
</organism>
<name>A0A6N7XMD2_9FIRM</name>
<gene>
    <name evidence="1" type="ORF">FYJ65_07850</name>
</gene>
<dbReference type="EMBL" id="VUNA01000016">
    <property type="protein sequence ID" value="MST71215.1"/>
    <property type="molecule type" value="Genomic_DNA"/>
</dbReference>
<dbReference type="AlphaFoldDB" id="A0A6N7XMD2"/>
<protein>
    <submittedName>
        <fullName evidence="1">Uncharacterized protein</fullName>
    </submittedName>
</protein>
<proteinExistence type="predicted"/>
<reference evidence="1 2" key="1">
    <citation type="submission" date="2019-08" db="EMBL/GenBank/DDBJ databases">
        <title>In-depth cultivation of the pig gut microbiome towards novel bacterial diversity and tailored functional studies.</title>
        <authorList>
            <person name="Wylensek D."/>
            <person name="Hitch T.C.A."/>
            <person name="Clavel T."/>
        </authorList>
    </citation>
    <scope>NUCLEOTIDE SEQUENCE [LARGE SCALE GENOMIC DNA]</scope>
    <source>
        <strain evidence="1 2">WCA-MUC-591-APC-4B</strain>
    </source>
</reference>